<organism evidence="1 2">
    <name type="scientific">Citrobacter arsenatis</name>
    <dbReference type="NCBI Taxonomy" id="2546350"/>
    <lineage>
        <taxon>Bacteria</taxon>
        <taxon>Pseudomonadati</taxon>
        <taxon>Pseudomonadota</taxon>
        <taxon>Gammaproteobacteria</taxon>
        <taxon>Enterobacterales</taxon>
        <taxon>Enterobacteriaceae</taxon>
        <taxon>Citrobacter</taxon>
    </lineage>
</organism>
<sequence length="59" mass="6763">MDVSSQSLIYGTNSLFKPLAMGHSSFTISHYHCVKQIRTLLWLLHLFLLASLSRQRVCL</sequence>
<dbReference type="EMBL" id="CP037864">
    <property type="protein sequence ID" value="QBM24914.1"/>
    <property type="molecule type" value="Genomic_DNA"/>
</dbReference>
<accession>A0A4P6WNW9</accession>
<name>A0A4P6WNW9_9ENTR</name>
<reference evidence="1 2" key="1">
    <citation type="submission" date="2019-03" db="EMBL/GenBank/DDBJ databases">
        <title>Complete genome sequence of an arsenate-respiring bacteria, Citrobacter sp. LY-1.</title>
        <authorList>
            <person name="Wang H."/>
            <person name="Liu Y."/>
            <person name="Li Q."/>
            <person name="Huang J."/>
        </authorList>
    </citation>
    <scope>NUCLEOTIDE SEQUENCE [LARGE SCALE GENOMIC DNA]</scope>
    <source>
        <strain evidence="1 2">LY-1</strain>
    </source>
</reference>
<evidence type="ECO:0000313" key="2">
    <source>
        <dbReference type="Proteomes" id="UP000293850"/>
    </source>
</evidence>
<dbReference type="Proteomes" id="UP000293850">
    <property type="component" value="Chromosome"/>
</dbReference>
<gene>
    <name evidence="1" type="ORF">E1B03_21750</name>
</gene>
<protein>
    <submittedName>
        <fullName evidence="1">Uncharacterized protein</fullName>
    </submittedName>
</protein>
<dbReference type="KEGG" id="cars:E1B03_21750"/>
<evidence type="ECO:0000313" key="1">
    <source>
        <dbReference type="EMBL" id="QBM24914.1"/>
    </source>
</evidence>
<proteinExistence type="predicted"/>
<keyword evidence="2" id="KW-1185">Reference proteome</keyword>
<dbReference type="AlphaFoldDB" id="A0A4P6WNW9"/>